<feature type="compositionally biased region" description="Polar residues" evidence="1">
    <location>
        <begin position="14"/>
        <end position="41"/>
    </location>
</feature>
<evidence type="ECO:0000313" key="3">
    <source>
        <dbReference type="Proteomes" id="UP001497480"/>
    </source>
</evidence>
<proteinExistence type="predicted"/>
<protein>
    <submittedName>
        <fullName evidence="2">Uncharacterized protein</fullName>
    </submittedName>
</protein>
<dbReference type="EMBL" id="CAXHTB010000010">
    <property type="protein sequence ID" value="CAL0314452.1"/>
    <property type="molecule type" value="Genomic_DNA"/>
</dbReference>
<evidence type="ECO:0000313" key="2">
    <source>
        <dbReference type="EMBL" id="CAL0314452.1"/>
    </source>
</evidence>
<name>A0AAV1WZ71_LUPLU</name>
<evidence type="ECO:0000256" key="1">
    <source>
        <dbReference type="SAM" id="MobiDB-lite"/>
    </source>
</evidence>
<gene>
    <name evidence="2" type="ORF">LLUT_LOCUS15512</name>
</gene>
<sequence length="64" mass="7103">MRDQDKEMEMPTTLGETSDCQPSSATQTHTLIFNDPPQTSQRHSHLYPLLATTQSQKPSTATKG</sequence>
<comment type="caution">
    <text evidence="2">The sequence shown here is derived from an EMBL/GenBank/DDBJ whole genome shotgun (WGS) entry which is preliminary data.</text>
</comment>
<feature type="region of interest" description="Disordered" evidence="1">
    <location>
        <begin position="1"/>
        <end position="64"/>
    </location>
</feature>
<organism evidence="2 3">
    <name type="scientific">Lupinus luteus</name>
    <name type="common">European yellow lupine</name>
    <dbReference type="NCBI Taxonomy" id="3873"/>
    <lineage>
        <taxon>Eukaryota</taxon>
        <taxon>Viridiplantae</taxon>
        <taxon>Streptophyta</taxon>
        <taxon>Embryophyta</taxon>
        <taxon>Tracheophyta</taxon>
        <taxon>Spermatophyta</taxon>
        <taxon>Magnoliopsida</taxon>
        <taxon>eudicotyledons</taxon>
        <taxon>Gunneridae</taxon>
        <taxon>Pentapetalae</taxon>
        <taxon>rosids</taxon>
        <taxon>fabids</taxon>
        <taxon>Fabales</taxon>
        <taxon>Fabaceae</taxon>
        <taxon>Papilionoideae</taxon>
        <taxon>50 kb inversion clade</taxon>
        <taxon>genistoids sensu lato</taxon>
        <taxon>core genistoids</taxon>
        <taxon>Genisteae</taxon>
        <taxon>Lupinus</taxon>
    </lineage>
</organism>
<dbReference type="Proteomes" id="UP001497480">
    <property type="component" value="Unassembled WGS sequence"/>
</dbReference>
<feature type="compositionally biased region" description="Polar residues" evidence="1">
    <location>
        <begin position="51"/>
        <end position="64"/>
    </location>
</feature>
<keyword evidence="3" id="KW-1185">Reference proteome</keyword>
<reference evidence="2 3" key="1">
    <citation type="submission" date="2024-03" db="EMBL/GenBank/DDBJ databases">
        <authorList>
            <person name="Martinez-Hernandez J."/>
        </authorList>
    </citation>
    <scope>NUCLEOTIDE SEQUENCE [LARGE SCALE GENOMIC DNA]</scope>
</reference>
<accession>A0AAV1WZ71</accession>
<dbReference type="AlphaFoldDB" id="A0AAV1WZ71"/>